<reference evidence="2 3" key="1">
    <citation type="submission" date="2023-01" db="EMBL/GenBank/DDBJ databases">
        <title>Analysis of 21 Apiospora genomes using comparative genomics revels a genus with tremendous synthesis potential of carbohydrate active enzymes and secondary metabolites.</title>
        <authorList>
            <person name="Sorensen T."/>
        </authorList>
    </citation>
    <scope>NUCLEOTIDE SEQUENCE [LARGE SCALE GENOMIC DNA]</scope>
    <source>
        <strain evidence="2 3">CBS 114990</strain>
    </source>
</reference>
<feature type="compositionally biased region" description="Polar residues" evidence="1">
    <location>
        <begin position="68"/>
        <end position="78"/>
    </location>
</feature>
<organism evidence="2 3">
    <name type="scientific">Apiospora hydei</name>
    <dbReference type="NCBI Taxonomy" id="1337664"/>
    <lineage>
        <taxon>Eukaryota</taxon>
        <taxon>Fungi</taxon>
        <taxon>Dikarya</taxon>
        <taxon>Ascomycota</taxon>
        <taxon>Pezizomycotina</taxon>
        <taxon>Sordariomycetes</taxon>
        <taxon>Xylariomycetidae</taxon>
        <taxon>Amphisphaeriales</taxon>
        <taxon>Apiosporaceae</taxon>
        <taxon>Apiospora</taxon>
    </lineage>
</organism>
<feature type="compositionally biased region" description="Low complexity" evidence="1">
    <location>
        <begin position="15"/>
        <end position="24"/>
    </location>
</feature>
<dbReference type="Proteomes" id="UP001433268">
    <property type="component" value="Unassembled WGS sequence"/>
</dbReference>
<protein>
    <submittedName>
        <fullName evidence="2">Uncharacterized protein</fullName>
    </submittedName>
</protein>
<proteinExistence type="predicted"/>
<gene>
    <name evidence="2" type="ORF">PG997_005419</name>
</gene>
<feature type="region of interest" description="Disordered" evidence="1">
    <location>
        <begin position="1"/>
        <end position="116"/>
    </location>
</feature>
<dbReference type="RefSeq" id="XP_066673352.1">
    <property type="nucleotide sequence ID" value="XM_066809734.1"/>
</dbReference>
<name>A0ABR1X4V8_9PEZI</name>
<dbReference type="EMBL" id="JAQQWN010000004">
    <property type="protein sequence ID" value="KAK8090458.1"/>
    <property type="molecule type" value="Genomic_DNA"/>
</dbReference>
<dbReference type="GeneID" id="92042794"/>
<evidence type="ECO:0000313" key="3">
    <source>
        <dbReference type="Proteomes" id="UP001433268"/>
    </source>
</evidence>
<keyword evidence="3" id="KW-1185">Reference proteome</keyword>
<sequence>MGHTVSRLPAQAVRGAAAGNGDAENGADDGKYVGPQHWAPGMSFDGLFQAKNEPDIEASKSKPKNRQTTKTQSGTLTKGTKRAREEDPAEIDSNHPIPQRRKLEEPALQPTPTIGSQDAAIDEFTFPRPDTMIATVPNDNARRAAVSMFFNRQSPEYPFSFEMRMRTRSPPFPNPITSFDPTSNGMTATAWGYGGLRATIDD</sequence>
<evidence type="ECO:0000313" key="2">
    <source>
        <dbReference type="EMBL" id="KAK8090458.1"/>
    </source>
</evidence>
<comment type="caution">
    <text evidence="2">The sequence shown here is derived from an EMBL/GenBank/DDBJ whole genome shotgun (WGS) entry which is preliminary data.</text>
</comment>
<accession>A0ABR1X4V8</accession>
<evidence type="ECO:0000256" key="1">
    <source>
        <dbReference type="SAM" id="MobiDB-lite"/>
    </source>
</evidence>